<dbReference type="PANTHER" id="PTHR33048">
    <property type="entry name" value="PTH11-LIKE INTEGRAL MEMBRANE PROTEIN (AFU_ORTHOLOGUE AFUA_5G11245)"/>
    <property type="match status" value="1"/>
</dbReference>
<evidence type="ECO:0000256" key="6">
    <source>
        <dbReference type="SAM" id="MobiDB-lite"/>
    </source>
</evidence>
<feature type="compositionally biased region" description="Polar residues" evidence="6">
    <location>
        <begin position="319"/>
        <end position="330"/>
    </location>
</feature>
<evidence type="ECO:0000256" key="3">
    <source>
        <dbReference type="ARBA" id="ARBA00022989"/>
    </source>
</evidence>
<keyword evidence="10" id="KW-1185">Reference proteome</keyword>
<name>A0A8K0W3H2_9PLEO</name>
<dbReference type="OrthoDB" id="5022096at2759"/>
<evidence type="ECO:0000256" key="2">
    <source>
        <dbReference type="ARBA" id="ARBA00022692"/>
    </source>
</evidence>
<keyword evidence="3 7" id="KW-1133">Transmembrane helix</keyword>
<dbReference type="Pfam" id="PF20684">
    <property type="entry name" value="Fung_rhodopsin"/>
    <property type="match status" value="1"/>
</dbReference>
<feature type="transmembrane region" description="Helical" evidence="7">
    <location>
        <begin position="63"/>
        <end position="83"/>
    </location>
</feature>
<comment type="caution">
    <text evidence="9">The sequence shown here is derived from an EMBL/GenBank/DDBJ whole genome shotgun (WGS) entry which is preliminary data.</text>
</comment>
<organism evidence="9 10">
    <name type="scientific">Paraphoma chrysanthemicola</name>
    <dbReference type="NCBI Taxonomy" id="798071"/>
    <lineage>
        <taxon>Eukaryota</taxon>
        <taxon>Fungi</taxon>
        <taxon>Dikarya</taxon>
        <taxon>Ascomycota</taxon>
        <taxon>Pezizomycotina</taxon>
        <taxon>Dothideomycetes</taxon>
        <taxon>Pleosporomycetidae</taxon>
        <taxon>Pleosporales</taxon>
        <taxon>Pleosporineae</taxon>
        <taxon>Phaeosphaeriaceae</taxon>
        <taxon>Paraphoma</taxon>
    </lineage>
</organism>
<comment type="subcellular location">
    <subcellularLocation>
        <location evidence="1">Membrane</location>
        <topology evidence="1">Multi-pass membrane protein</topology>
    </subcellularLocation>
</comment>
<feature type="transmembrane region" description="Helical" evidence="7">
    <location>
        <begin position="110"/>
        <end position="133"/>
    </location>
</feature>
<feature type="domain" description="Rhodopsin" evidence="8">
    <location>
        <begin position="47"/>
        <end position="294"/>
    </location>
</feature>
<feature type="transmembrane region" description="Helical" evidence="7">
    <location>
        <begin position="30"/>
        <end position="51"/>
    </location>
</feature>
<keyword evidence="4 7" id="KW-0472">Membrane</keyword>
<sequence>MAAHLIARQAPPMPPPPPQEYLDENLAPRMLAVDGTIFGLAMLCVLLRIYVRAVMLKTFGVDDWIMMLAAVLSATCFSLFVTLTKHGVGHHAEYFIFVRPDYMTIFFKIAWWYAWIVVVAYTSIKLSIACFLLRLADHRRHWRWVLYGIMVVLVLFTVGSVLSLILQCKPVAAAWDFTLRPPMGTATCYSITTYRNTGLFNSVFNLFTDLLLAVLPVPMVWKLQANLRTRISLCIVLGLGLFACGTAVYKIPLQYHFFEETDFSGKGAWYYIWQQIEMNVGIIAACLPTLKPLAAGFFGVVSALTSGERYGSRYGSRGQTNGNSRPQVSNGYLKHSDRSGTQSYNMDELKGGNSRASRASPEFQFNEEYGATGTVTYMANGRRGSRAGESDESILPLQKGIMRTTEVEVR</sequence>
<feature type="transmembrane region" description="Helical" evidence="7">
    <location>
        <begin position="280"/>
        <end position="304"/>
    </location>
</feature>
<feature type="transmembrane region" description="Helical" evidence="7">
    <location>
        <begin position="203"/>
        <end position="221"/>
    </location>
</feature>
<dbReference type="EMBL" id="JAGMVJ010000002">
    <property type="protein sequence ID" value="KAH7093438.1"/>
    <property type="molecule type" value="Genomic_DNA"/>
</dbReference>
<feature type="transmembrane region" description="Helical" evidence="7">
    <location>
        <begin position="145"/>
        <end position="166"/>
    </location>
</feature>
<reference evidence="9" key="1">
    <citation type="journal article" date="2021" name="Nat. Commun.">
        <title>Genetic determinants of endophytism in the Arabidopsis root mycobiome.</title>
        <authorList>
            <person name="Mesny F."/>
            <person name="Miyauchi S."/>
            <person name="Thiergart T."/>
            <person name="Pickel B."/>
            <person name="Atanasova L."/>
            <person name="Karlsson M."/>
            <person name="Huettel B."/>
            <person name="Barry K.W."/>
            <person name="Haridas S."/>
            <person name="Chen C."/>
            <person name="Bauer D."/>
            <person name="Andreopoulos W."/>
            <person name="Pangilinan J."/>
            <person name="LaButti K."/>
            <person name="Riley R."/>
            <person name="Lipzen A."/>
            <person name="Clum A."/>
            <person name="Drula E."/>
            <person name="Henrissat B."/>
            <person name="Kohler A."/>
            <person name="Grigoriev I.V."/>
            <person name="Martin F.M."/>
            <person name="Hacquard S."/>
        </authorList>
    </citation>
    <scope>NUCLEOTIDE SEQUENCE</scope>
    <source>
        <strain evidence="9">MPI-SDFR-AT-0120</strain>
    </source>
</reference>
<evidence type="ECO:0000256" key="4">
    <source>
        <dbReference type="ARBA" id="ARBA00023136"/>
    </source>
</evidence>
<comment type="similarity">
    <text evidence="5">Belongs to the SAT4 family.</text>
</comment>
<proteinExistence type="inferred from homology"/>
<gene>
    <name evidence="9" type="ORF">FB567DRAFT_174222</name>
</gene>
<dbReference type="InterPro" id="IPR049326">
    <property type="entry name" value="Rhodopsin_dom_fungi"/>
</dbReference>
<evidence type="ECO:0000256" key="1">
    <source>
        <dbReference type="ARBA" id="ARBA00004141"/>
    </source>
</evidence>
<accession>A0A8K0W3H2</accession>
<protein>
    <recommendedName>
        <fullName evidence="8">Rhodopsin domain-containing protein</fullName>
    </recommendedName>
</protein>
<dbReference type="Proteomes" id="UP000813461">
    <property type="component" value="Unassembled WGS sequence"/>
</dbReference>
<feature type="region of interest" description="Disordered" evidence="6">
    <location>
        <begin position="312"/>
        <end position="365"/>
    </location>
</feature>
<dbReference type="InterPro" id="IPR052337">
    <property type="entry name" value="SAT4-like"/>
</dbReference>
<dbReference type="GO" id="GO:0016020">
    <property type="term" value="C:membrane"/>
    <property type="evidence" value="ECO:0007669"/>
    <property type="project" value="UniProtKB-SubCell"/>
</dbReference>
<evidence type="ECO:0000256" key="5">
    <source>
        <dbReference type="ARBA" id="ARBA00038359"/>
    </source>
</evidence>
<evidence type="ECO:0000259" key="8">
    <source>
        <dbReference type="Pfam" id="PF20684"/>
    </source>
</evidence>
<dbReference type="PANTHER" id="PTHR33048:SF167">
    <property type="entry name" value="INTEGRAL MEMBRANE PROTEIN"/>
    <property type="match status" value="1"/>
</dbReference>
<feature type="transmembrane region" description="Helical" evidence="7">
    <location>
        <begin position="233"/>
        <end position="251"/>
    </location>
</feature>
<keyword evidence="2 7" id="KW-0812">Transmembrane</keyword>
<evidence type="ECO:0000313" key="9">
    <source>
        <dbReference type="EMBL" id="KAH7093438.1"/>
    </source>
</evidence>
<evidence type="ECO:0000313" key="10">
    <source>
        <dbReference type="Proteomes" id="UP000813461"/>
    </source>
</evidence>
<dbReference type="AlphaFoldDB" id="A0A8K0W3H2"/>
<evidence type="ECO:0000256" key="7">
    <source>
        <dbReference type="SAM" id="Phobius"/>
    </source>
</evidence>